<dbReference type="AlphaFoldDB" id="A0AAQ3Q2Z9"/>
<protein>
    <submittedName>
        <fullName evidence="2">Protein LNK1 isoform X2</fullName>
    </submittedName>
</protein>
<dbReference type="GO" id="GO:0007623">
    <property type="term" value="P:circadian rhythm"/>
    <property type="evidence" value="ECO:0007669"/>
    <property type="project" value="InterPro"/>
</dbReference>
<sequence>MGDWSESEIEDIVFGRPVEKLPASSDFLVTQQCTMENDVAKTADNIVSKNRGGVWRKEGMDICPSQEIGSSSVAEGLQSKTSSTNNPMDVSRGAEEEIDICQLSFDNKTSADSELTFLGNDNDQEKDFLYYDWTDMSNFEDVDTMFRNCDPTFGQWSNTEGPSWISSSSNDIFVPEDTFASGLESSTLEFRDFDDASDYCANIRSLPESSTTQVDNHKQSSLTQSFGLCTSAGQAYDGGGQGETKSALTAFGDVNKLDGHKINIQTQQLNRKLSSDAKEKGLEPYPQFLSKQNSFIKSGSSSYMHTLDPDANMENKFLCQEVFLPTTSSTASECPQNPSSSYDVPAHVISGSFLANFPDSLSKDPVMKLKELVDKPNIGPFEMSNSVKKQHDRFDQEIHNDRGNMNLLLHPTDIDSIVAQSSPTSSVFSDDHTVKAISFQQLHDVIGQLDLRMKLCIRDSLYRLARSAEQRHSFTAANNEQIDCGRGLRIAGTPQKSVEYINLETETNPIDRSVAHLLFHRPPEAATRSAEDAISIESHMMSPIGKSVLFGKHYFVQEQKMCRVKPRLPWHYKPLSRTSKNLSLPLDNASTRLMLLLPLGSNVDVEDSSAMRRLGLGLMSLPTTPKVAAALGCPWGRQWRAGGAWRPALGS</sequence>
<name>A0AAQ3Q2Z9_9LILI</name>
<reference evidence="2 3" key="1">
    <citation type="submission" date="2023-10" db="EMBL/GenBank/DDBJ databases">
        <title>Chromosome-scale genome assembly provides insights into flower coloration mechanisms of Canna indica.</title>
        <authorList>
            <person name="Li C."/>
        </authorList>
    </citation>
    <scope>NUCLEOTIDE SEQUENCE [LARGE SCALE GENOMIC DNA]</scope>
    <source>
        <tissue evidence="2">Flower</tissue>
    </source>
</reference>
<evidence type="ECO:0000256" key="1">
    <source>
        <dbReference type="SAM" id="MobiDB-lite"/>
    </source>
</evidence>
<dbReference type="Proteomes" id="UP001327560">
    <property type="component" value="Chromosome 1"/>
</dbReference>
<gene>
    <name evidence="2" type="ORF">Cni_G03046</name>
</gene>
<feature type="region of interest" description="Disordered" evidence="1">
    <location>
        <begin position="69"/>
        <end position="91"/>
    </location>
</feature>
<dbReference type="GO" id="GO:0006355">
    <property type="term" value="P:regulation of DNA-templated transcription"/>
    <property type="evidence" value="ECO:0007669"/>
    <property type="project" value="InterPro"/>
</dbReference>
<accession>A0AAQ3Q2Z9</accession>
<dbReference type="EMBL" id="CP136890">
    <property type="protein sequence ID" value="WOK94344.1"/>
    <property type="molecule type" value="Genomic_DNA"/>
</dbReference>
<organism evidence="2 3">
    <name type="scientific">Canna indica</name>
    <name type="common">Indian-shot</name>
    <dbReference type="NCBI Taxonomy" id="4628"/>
    <lineage>
        <taxon>Eukaryota</taxon>
        <taxon>Viridiplantae</taxon>
        <taxon>Streptophyta</taxon>
        <taxon>Embryophyta</taxon>
        <taxon>Tracheophyta</taxon>
        <taxon>Spermatophyta</taxon>
        <taxon>Magnoliopsida</taxon>
        <taxon>Liliopsida</taxon>
        <taxon>Zingiberales</taxon>
        <taxon>Cannaceae</taxon>
        <taxon>Canna</taxon>
    </lineage>
</organism>
<feature type="compositionally biased region" description="Polar residues" evidence="1">
    <location>
        <begin position="69"/>
        <end position="88"/>
    </location>
</feature>
<dbReference type="PANTHER" id="PTHR33334">
    <property type="entry name" value="PROTEIN LNK1"/>
    <property type="match status" value="1"/>
</dbReference>
<dbReference type="InterPro" id="IPR039928">
    <property type="entry name" value="LNK"/>
</dbReference>
<evidence type="ECO:0000313" key="2">
    <source>
        <dbReference type="EMBL" id="WOK94344.1"/>
    </source>
</evidence>
<evidence type="ECO:0000313" key="3">
    <source>
        <dbReference type="Proteomes" id="UP001327560"/>
    </source>
</evidence>
<proteinExistence type="predicted"/>
<keyword evidence="3" id="KW-1185">Reference proteome</keyword>
<dbReference type="PANTHER" id="PTHR33334:SF8">
    <property type="entry name" value="PROTEIN LNK1"/>
    <property type="match status" value="1"/>
</dbReference>